<feature type="binding site" evidence="15">
    <location>
        <position position="191"/>
    </location>
    <ligand>
        <name>substrate</name>
    </ligand>
</feature>
<keyword evidence="12" id="KW-0511">Multifunctional enzyme</keyword>
<keyword evidence="8 13" id="KW-0378">Hydrolase</keyword>
<evidence type="ECO:0000256" key="12">
    <source>
        <dbReference type="ARBA" id="ARBA00023268"/>
    </source>
</evidence>
<feature type="binding site" evidence="15">
    <location>
        <position position="304"/>
    </location>
    <ligand>
        <name>substrate</name>
    </ligand>
</feature>
<comment type="pathway">
    <text evidence="2 13">Cofactor biosynthesis; riboflavin biosynthesis; 5-amino-6-(D-ribitylamino)uracil from GTP: step 2/4.</text>
</comment>
<dbReference type="PIRSF" id="PIRSF006769">
    <property type="entry name" value="RibD"/>
    <property type="match status" value="1"/>
</dbReference>
<keyword evidence="7 13" id="KW-0479">Metal-binding</keyword>
<dbReference type="EMBL" id="BMKS01000003">
    <property type="protein sequence ID" value="GGG25888.1"/>
    <property type="molecule type" value="Genomic_DNA"/>
</dbReference>
<name>A0A8J2Z965_9PROT</name>
<evidence type="ECO:0000256" key="2">
    <source>
        <dbReference type="ARBA" id="ARBA00004882"/>
    </source>
</evidence>
<feature type="binding site" evidence="15">
    <location>
        <begin position="306"/>
        <end position="312"/>
    </location>
    <ligand>
        <name>NADP(+)</name>
        <dbReference type="ChEBI" id="CHEBI:58349"/>
    </ligand>
</feature>
<dbReference type="InterPro" id="IPR011549">
    <property type="entry name" value="RibD_C"/>
</dbReference>
<gene>
    <name evidence="18" type="ORF">GCM10010964_12290</name>
</gene>
<proteinExistence type="inferred from homology"/>
<dbReference type="PROSITE" id="PS00903">
    <property type="entry name" value="CYT_DCMP_DEAMINASES_1"/>
    <property type="match status" value="1"/>
</dbReference>
<evidence type="ECO:0000256" key="6">
    <source>
        <dbReference type="ARBA" id="ARBA00022619"/>
    </source>
</evidence>
<dbReference type="PANTHER" id="PTHR38011">
    <property type="entry name" value="DIHYDROFOLATE REDUCTASE FAMILY PROTEIN (AFU_ORTHOLOGUE AFUA_8G06820)"/>
    <property type="match status" value="1"/>
</dbReference>
<feature type="binding site" evidence="16">
    <location>
        <position position="91"/>
    </location>
    <ligand>
        <name>Zn(2+)</name>
        <dbReference type="ChEBI" id="CHEBI:29105"/>
        <note>catalytic</note>
    </ligand>
</feature>
<sequence>MPPAAASDDLAHMRAALALARRGLGNAWPNPAVGCVLVRDGRVVGRGWTQPGGRPHAETEALRRAGPEAARGATAYVTLEPCSHHGRTPPCCDALIAAGVARVVVALQDPDSRVNGRGLDRLRAAGIAVETGLCEAEARAVNAGFIRRIRLGLPLVTLKLATTLDGRIATATGESRWITGPAARREGHAMRARHDAVLVGSGTVLADDPDLTCRLPGMAAVPALRVVADSRLRTPLSARLVATARQIPTWLATRPGHPPARRAPYQEAGVEILAVPAAEPDGGLDLRALLGALGQRGVTRVLAEGGAALAAALLRADLVDRIAWFHAPGILGAEGRAAVDHLPVTGLAQMPRFQRVASRPLGEDWLTEFERGN</sequence>
<dbReference type="InterPro" id="IPR002734">
    <property type="entry name" value="RibDG_C"/>
</dbReference>
<comment type="catalytic activity">
    <reaction evidence="13">
        <text>2,5-diamino-6-hydroxy-4-(5-phosphoribosylamino)-pyrimidine + H2O + H(+) = 5-amino-6-(5-phospho-D-ribosylamino)uracil + NH4(+)</text>
        <dbReference type="Rhea" id="RHEA:21868"/>
        <dbReference type="ChEBI" id="CHEBI:15377"/>
        <dbReference type="ChEBI" id="CHEBI:15378"/>
        <dbReference type="ChEBI" id="CHEBI:28938"/>
        <dbReference type="ChEBI" id="CHEBI:58453"/>
        <dbReference type="ChEBI" id="CHEBI:58614"/>
        <dbReference type="EC" id="3.5.4.26"/>
    </reaction>
</comment>
<evidence type="ECO:0000313" key="19">
    <source>
        <dbReference type="Proteomes" id="UP000597507"/>
    </source>
</evidence>
<feature type="binding site" evidence="15">
    <location>
        <position position="177"/>
    </location>
    <ligand>
        <name>NADP(+)</name>
        <dbReference type="ChEBI" id="CHEBI:58349"/>
    </ligand>
</feature>
<evidence type="ECO:0000256" key="7">
    <source>
        <dbReference type="ARBA" id="ARBA00022723"/>
    </source>
</evidence>
<dbReference type="GO" id="GO:0008835">
    <property type="term" value="F:diaminohydroxyphosphoribosylaminopyrimidine deaminase activity"/>
    <property type="evidence" value="ECO:0007669"/>
    <property type="project" value="UniProtKB-EC"/>
</dbReference>
<evidence type="ECO:0000256" key="8">
    <source>
        <dbReference type="ARBA" id="ARBA00022801"/>
    </source>
</evidence>
<feature type="binding site" evidence="15">
    <location>
        <position position="203"/>
    </location>
    <ligand>
        <name>substrate</name>
    </ligand>
</feature>
<keyword evidence="10 13" id="KW-0521">NADP</keyword>
<feature type="binding site" evidence="15">
    <location>
        <position position="207"/>
    </location>
    <ligand>
        <name>NADP(+)</name>
        <dbReference type="ChEBI" id="CHEBI:58349"/>
    </ligand>
</feature>
<comment type="caution">
    <text evidence="18">The sequence shown here is derived from an EMBL/GenBank/DDBJ whole genome shotgun (WGS) entry which is preliminary data.</text>
</comment>
<dbReference type="Gene3D" id="3.40.140.10">
    <property type="entry name" value="Cytidine Deaminase, domain 2"/>
    <property type="match status" value="1"/>
</dbReference>
<dbReference type="GO" id="GO:0008703">
    <property type="term" value="F:5-amino-6-(5-phosphoribosylamino)uracil reductase activity"/>
    <property type="evidence" value="ECO:0007669"/>
    <property type="project" value="UniProtKB-EC"/>
</dbReference>
<organism evidence="18 19">
    <name type="scientific">Caldovatus sediminis</name>
    <dbReference type="NCBI Taxonomy" id="2041189"/>
    <lineage>
        <taxon>Bacteria</taxon>
        <taxon>Pseudomonadati</taxon>
        <taxon>Pseudomonadota</taxon>
        <taxon>Alphaproteobacteria</taxon>
        <taxon>Acetobacterales</taxon>
        <taxon>Roseomonadaceae</taxon>
        <taxon>Caldovatus</taxon>
    </lineage>
</organism>
<evidence type="ECO:0000256" key="16">
    <source>
        <dbReference type="PIRSR" id="PIRSR006769-3"/>
    </source>
</evidence>
<accession>A0A8J2Z965</accession>
<reference evidence="18 19" key="1">
    <citation type="journal article" date="2014" name="Int. J. Syst. Evol. Microbiol.">
        <title>Complete genome sequence of Corynebacterium casei LMG S-19264T (=DSM 44701T), isolated from a smear-ripened cheese.</title>
        <authorList>
            <consortium name="US DOE Joint Genome Institute (JGI-PGF)"/>
            <person name="Walter F."/>
            <person name="Albersmeier A."/>
            <person name="Kalinowski J."/>
            <person name="Ruckert C."/>
        </authorList>
    </citation>
    <scope>NUCLEOTIDE SEQUENCE [LARGE SCALE GENOMIC DNA]</scope>
    <source>
        <strain evidence="18 19">CGMCC 1.16330</strain>
    </source>
</reference>
<evidence type="ECO:0000256" key="9">
    <source>
        <dbReference type="ARBA" id="ARBA00022833"/>
    </source>
</evidence>
<feature type="binding site" evidence="15">
    <location>
        <position position="214"/>
    </location>
    <ligand>
        <name>substrate</name>
    </ligand>
</feature>
<dbReference type="Pfam" id="PF01872">
    <property type="entry name" value="RibD_C"/>
    <property type="match status" value="1"/>
</dbReference>
<dbReference type="UniPathway" id="UPA00275">
    <property type="reaction ID" value="UER00401"/>
</dbReference>
<comment type="cofactor">
    <cofactor evidence="13 16">
        <name>Zn(2+)</name>
        <dbReference type="ChEBI" id="CHEBI:29105"/>
    </cofactor>
    <text evidence="13 16">Binds 1 zinc ion.</text>
</comment>
<evidence type="ECO:0000256" key="3">
    <source>
        <dbReference type="ARBA" id="ARBA00004910"/>
    </source>
</evidence>
<dbReference type="Pfam" id="PF00383">
    <property type="entry name" value="dCMP_cyt_deam_1"/>
    <property type="match status" value="1"/>
</dbReference>
<evidence type="ECO:0000256" key="14">
    <source>
        <dbReference type="PIRSR" id="PIRSR006769-1"/>
    </source>
</evidence>
<feature type="binding site" evidence="16">
    <location>
        <position position="82"/>
    </location>
    <ligand>
        <name>Zn(2+)</name>
        <dbReference type="ChEBI" id="CHEBI:29105"/>
        <note>catalytic</note>
    </ligand>
</feature>
<protein>
    <recommendedName>
        <fullName evidence="13">Riboflavin biosynthesis protein RibD</fullName>
    </recommendedName>
    <domain>
        <recommendedName>
            <fullName evidence="13">Diaminohydroxyphosphoribosylaminopyrimidine deaminase</fullName>
            <shortName evidence="13">DRAP deaminase</shortName>
            <ecNumber evidence="13">3.5.4.26</ecNumber>
        </recommendedName>
        <alternativeName>
            <fullName evidence="13">Riboflavin-specific deaminase</fullName>
        </alternativeName>
    </domain>
    <domain>
        <recommendedName>
            <fullName evidence="13">5-amino-6-(5-phosphoribosylamino)uracil reductase</fullName>
            <ecNumber evidence="13">1.1.1.193</ecNumber>
        </recommendedName>
        <alternativeName>
            <fullName evidence="13">HTP reductase</fullName>
        </alternativeName>
    </domain>
</protein>
<dbReference type="GO" id="GO:0008270">
    <property type="term" value="F:zinc ion binding"/>
    <property type="evidence" value="ECO:0007669"/>
    <property type="project" value="InterPro"/>
</dbReference>
<dbReference type="GO" id="GO:0009231">
    <property type="term" value="P:riboflavin biosynthetic process"/>
    <property type="evidence" value="ECO:0007669"/>
    <property type="project" value="UniProtKB-UniPathway"/>
</dbReference>
<dbReference type="InterPro" id="IPR050765">
    <property type="entry name" value="Riboflavin_Biosynth_HTPR"/>
</dbReference>
<dbReference type="FunFam" id="3.40.140.10:FF:000025">
    <property type="entry name" value="Riboflavin biosynthesis protein RibD"/>
    <property type="match status" value="1"/>
</dbReference>
<dbReference type="CDD" id="cd01284">
    <property type="entry name" value="Riboflavin_deaminase-reductase"/>
    <property type="match status" value="1"/>
</dbReference>
<dbReference type="InterPro" id="IPR016192">
    <property type="entry name" value="APOBEC/CMP_deaminase_Zn-bd"/>
</dbReference>
<dbReference type="SUPFAM" id="SSF53927">
    <property type="entry name" value="Cytidine deaminase-like"/>
    <property type="match status" value="1"/>
</dbReference>
<dbReference type="InterPro" id="IPR004794">
    <property type="entry name" value="Eubact_RibD"/>
</dbReference>
<dbReference type="EC" id="3.5.4.26" evidence="13"/>
<keyword evidence="6 13" id="KW-0686">Riboflavin biosynthesis</keyword>
<evidence type="ECO:0000256" key="1">
    <source>
        <dbReference type="ARBA" id="ARBA00002151"/>
    </source>
</evidence>
<comment type="similarity">
    <text evidence="5 13">In the C-terminal section; belongs to the HTP reductase family.</text>
</comment>
<evidence type="ECO:0000313" key="18">
    <source>
        <dbReference type="EMBL" id="GGG25888.1"/>
    </source>
</evidence>
<feature type="binding site" evidence="15">
    <location>
        <position position="230"/>
    </location>
    <ligand>
        <name>NADP(+)</name>
        <dbReference type="ChEBI" id="CHEBI:58349"/>
    </ligand>
</feature>
<dbReference type="Gene3D" id="3.40.430.10">
    <property type="entry name" value="Dihydrofolate Reductase, subunit A"/>
    <property type="match status" value="1"/>
</dbReference>
<dbReference type="PROSITE" id="PS51747">
    <property type="entry name" value="CYT_DCMP_DEAMINASES_2"/>
    <property type="match status" value="1"/>
</dbReference>
<dbReference type="Proteomes" id="UP000597507">
    <property type="component" value="Unassembled WGS sequence"/>
</dbReference>
<comment type="pathway">
    <text evidence="3 13">Cofactor biosynthesis; riboflavin biosynthesis; 5-amino-6-(D-ribitylamino)uracil from GTP: step 3/4.</text>
</comment>
<dbReference type="NCBIfam" id="TIGR00227">
    <property type="entry name" value="ribD_Cterm"/>
    <property type="match status" value="1"/>
</dbReference>
<feature type="binding site" evidence="15">
    <location>
        <position position="161"/>
    </location>
    <ligand>
        <name>NADP(+)</name>
        <dbReference type="ChEBI" id="CHEBI:58349"/>
    </ligand>
</feature>
<dbReference type="PANTHER" id="PTHR38011:SF7">
    <property type="entry name" value="2,5-DIAMINO-6-RIBOSYLAMINO-4(3H)-PYRIMIDINONE 5'-PHOSPHATE REDUCTASE"/>
    <property type="match status" value="1"/>
</dbReference>
<evidence type="ECO:0000256" key="4">
    <source>
        <dbReference type="ARBA" id="ARBA00005259"/>
    </source>
</evidence>
<dbReference type="AlphaFoldDB" id="A0A8J2Z965"/>
<evidence type="ECO:0000256" key="10">
    <source>
        <dbReference type="ARBA" id="ARBA00022857"/>
    </source>
</evidence>
<evidence type="ECO:0000256" key="13">
    <source>
        <dbReference type="PIRNR" id="PIRNR006769"/>
    </source>
</evidence>
<comment type="catalytic activity">
    <reaction evidence="13">
        <text>5-amino-6-(5-phospho-D-ribitylamino)uracil + NADP(+) = 5-amino-6-(5-phospho-D-ribosylamino)uracil + NADPH + H(+)</text>
        <dbReference type="Rhea" id="RHEA:17845"/>
        <dbReference type="ChEBI" id="CHEBI:15378"/>
        <dbReference type="ChEBI" id="CHEBI:57783"/>
        <dbReference type="ChEBI" id="CHEBI:58349"/>
        <dbReference type="ChEBI" id="CHEBI:58421"/>
        <dbReference type="ChEBI" id="CHEBI:58453"/>
        <dbReference type="EC" id="1.1.1.193"/>
    </reaction>
</comment>
<feature type="active site" description="Proton donor" evidence="14">
    <location>
        <position position="58"/>
    </location>
</feature>
<comment type="function">
    <text evidence="1 13">Converts 2,5-diamino-6-(ribosylamino)-4(3h)-pyrimidinone 5'-phosphate into 5-amino-6-(ribosylamino)-2,4(1h,3h)-pyrimidinedione 5'-phosphate.</text>
</comment>
<feature type="binding site" evidence="15">
    <location>
        <position position="175"/>
    </location>
    <ligand>
        <name>substrate</name>
    </ligand>
</feature>
<comment type="similarity">
    <text evidence="4 13">In the N-terminal section; belongs to the cytidine and deoxycytidylate deaminase family.</text>
</comment>
<keyword evidence="11 13" id="KW-0560">Oxidoreductase</keyword>
<feature type="binding site" evidence="15">
    <location>
        <position position="211"/>
    </location>
    <ligand>
        <name>substrate</name>
    </ligand>
</feature>
<dbReference type="InterPro" id="IPR016193">
    <property type="entry name" value="Cytidine_deaminase-like"/>
</dbReference>
<dbReference type="InterPro" id="IPR024072">
    <property type="entry name" value="DHFR-like_dom_sf"/>
</dbReference>
<feature type="binding site" evidence="16">
    <location>
        <position position="56"/>
    </location>
    <ligand>
        <name>Zn(2+)</name>
        <dbReference type="ChEBI" id="CHEBI:29105"/>
        <note>catalytic</note>
    </ligand>
</feature>
<dbReference type="SUPFAM" id="SSF53597">
    <property type="entry name" value="Dihydrofolate reductase-like"/>
    <property type="match status" value="1"/>
</dbReference>
<evidence type="ECO:0000256" key="5">
    <source>
        <dbReference type="ARBA" id="ARBA00007417"/>
    </source>
</evidence>
<dbReference type="RefSeq" id="WP_229677841.1">
    <property type="nucleotide sequence ID" value="NZ_BMKS01000003.1"/>
</dbReference>
<dbReference type="NCBIfam" id="TIGR00326">
    <property type="entry name" value="eubact_ribD"/>
    <property type="match status" value="1"/>
</dbReference>
<evidence type="ECO:0000259" key="17">
    <source>
        <dbReference type="PROSITE" id="PS51747"/>
    </source>
</evidence>
<evidence type="ECO:0000256" key="15">
    <source>
        <dbReference type="PIRSR" id="PIRSR006769-2"/>
    </source>
</evidence>
<evidence type="ECO:0000256" key="11">
    <source>
        <dbReference type="ARBA" id="ARBA00023002"/>
    </source>
</evidence>
<dbReference type="InterPro" id="IPR002125">
    <property type="entry name" value="CMP_dCMP_dom"/>
</dbReference>
<dbReference type="GO" id="GO:0050661">
    <property type="term" value="F:NADP binding"/>
    <property type="evidence" value="ECO:0007669"/>
    <property type="project" value="InterPro"/>
</dbReference>
<feature type="domain" description="CMP/dCMP-type deaminase" evidence="17">
    <location>
        <begin position="7"/>
        <end position="130"/>
    </location>
</feature>
<keyword evidence="19" id="KW-1185">Reference proteome</keyword>
<keyword evidence="9 13" id="KW-0862">Zinc</keyword>
<dbReference type="EC" id="1.1.1.193" evidence="13"/>